<organism evidence="3 4">
    <name type="scientific">Ahniella affigens</name>
    <dbReference type="NCBI Taxonomy" id="2021234"/>
    <lineage>
        <taxon>Bacteria</taxon>
        <taxon>Pseudomonadati</taxon>
        <taxon>Pseudomonadota</taxon>
        <taxon>Gammaproteobacteria</taxon>
        <taxon>Lysobacterales</taxon>
        <taxon>Rhodanobacteraceae</taxon>
        <taxon>Ahniella</taxon>
    </lineage>
</organism>
<proteinExistence type="predicted"/>
<dbReference type="EMBL" id="CP027860">
    <property type="protein sequence ID" value="AVP99725.1"/>
    <property type="molecule type" value="Genomic_DNA"/>
</dbReference>
<dbReference type="Pfam" id="PF13409">
    <property type="entry name" value="GST_N_2"/>
    <property type="match status" value="1"/>
</dbReference>
<feature type="domain" description="GST C-terminal" evidence="2">
    <location>
        <begin position="88"/>
        <end position="210"/>
    </location>
</feature>
<dbReference type="InterPro" id="IPR010987">
    <property type="entry name" value="Glutathione-S-Trfase_C-like"/>
</dbReference>
<dbReference type="KEGG" id="xba:C7S18_22235"/>
<evidence type="ECO:0000259" key="2">
    <source>
        <dbReference type="PROSITE" id="PS50405"/>
    </source>
</evidence>
<dbReference type="Gene3D" id="3.40.30.10">
    <property type="entry name" value="Glutaredoxin"/>
    <property type="match status" value="1"/>
</dbReference>
<dbReference type="SFLD" id="SFLDS00019">
    <property type="entry name" value="Glutathione_Transferase_(cytos"/>
    <property type="match status" value="1"/>
</dbReference>
<dbReference type="SUPFAM" id="SSF47616">
    <property type="entry name" value="GST C-terminal domain-like"/>
    <property type="match status" value="1"/>
</dbReference>
<dbReference type="PROSITE" id="PS50404">
    <property type="entry name" value="GST_NTER"/>
    <property type="match status" value="1"/>
</dbReference>
<dbReference type="InterPro" id="IPR036249">
    <property type="entry name" value="Thioredoxin-like_sf"/>
</dbReference>
<dbReference type="Gene3D" id="1.20.1050.10">
    <property type="match status" value="1"/>
</dbReference>
<dbReference type="SFLD" id="SFLDG00358">
    <property type="entry name" value="Main_(cytGST)"/>
    <property type="match status" value="1"/>
</dbReference>
<gene>
    <name evidence="3" type="ORF">C7S18_22235</name>
</gene>
<dbReference type="SFLD" id="SFLDG01151">
    <property type="entry name" value="Main.2:_Nu-like"/>
    <property type="match status" value="1"/>
</dbReference>
<accession>A0A2P1PY11</accession>
<dbReference type="SUPFAM" id="SSF52833">
    <property type="entry name" value="Thioredoxin-like"/>
    <property type="match status" value="1"/>
</dbReference>
<dbReference type="OrthoDB" id="9803562at2"/>
<dbReference type="RefSeq" id="WP_106893644.1">
    <property type="nucleotide sequence ID" value="NZ_CP027860.1"/>
</dbReference>
<evidence type="ECO:0000313" key="4">
    <source>
        <dbReference type="Proteomes" id="UP000241074"/>
    </source>
</evidence>
<dbReference type="Proteomes" id="UP000241074">
    <property type="component" value="Chromosome"/>
</dbReference>
<dbReference type="InterPro" id="IPR004046">
    <property type="entry name" value="GST_C"/>
</dbReference>
<reference evidence="3 4" key="1">
    <citation type="submission" date="2018-03" db="EMBL/GenBank/DDBJ databases">
        <title>Ahniella affigens gen. nov., sp. nov., a gammaproteobacterium isolated from sandy soil near a stream.</title>
        <authorList>
            <person name="Ko Y."/>
            <person name="Kim J.-H."/>
        </authorList>
    </citation>
    <scope>NUCLEOTIDE SEQUENCE [LARGE SCALE GENOMIC DNA]</scope>
    <source>
        <strain evidence="3 4">D13</strain>
    </source>
</reference>
<feature type="domain" description="GST N-terminal" evidence="1">
    <location>
        <begin position="1"/>
        <end position="85"/>
    </location>
</feature>
<dbReference type="CDD" id="cd03048">
    <property type="entry name" value="GST_N_Ure2p_like"/>
    <property type="match status" value="1"/>
</dbReference>
<dbReference type="InterPro" id="IPR004045">
    <property type="entry name" value="Glutathione_S-Trfase_N"/>
</dbReference>
<reference evidence="3 4" key="2">
    <citation type="submission" date="2018-03" db="EMBL/GenBank/DDBJ databases">
        <authorList>
            <person name="Keele B.F."/>
        </authorList>
    </citation>
    <scope>NUCLEOTIDE SEQUENCE [LARGE SCALE GENOMIC DNA]</scope>
    <source>
        <strain evidence="3 4">D13</strain>
    </source>
</reference>
<name>A0A2P1PY11_9GAMM</name>
<dbReference type="InterPro" id="IPR040079">
    <property type="entry name" value="Glutathione_S-Trfase"/>
</dbReference>
<dbReference type="AlphaFoldDB" id="A0A2P1PY11"/>
<evidence type="ECO:0000313" key="3">
    <source>
        <dbReference type="EMBL" id="AVP99725.1"/>
    </source>
</evidence>
<keyword evidence="4" id="KW-1185">Reference proteome</keyword>
<evidence type="ECO:0000259" key="1">
    <source>
        <dbReference type="PROSITE" id="PS50404"/>
    </source>
</evidence>
<dbReference type="Pfam" id="PF00043">
    <property type="entry name" value="GST_C"/>
    <property type="match status" value="1"/>
</dbReference>
<dbReference type="PROSITE" id="PS50405">
    <property type="entry name" value="GST_CTER"/>
    <property type="match status" value="1"/>
</dbReference>
<dbReference type="PANTHER" id="PTHR44051:SF19">
    <property type="entry name" value="DISULFIDE-BOND OXIDOREDUCTASE YFCG"/>
    <property type="match status" value="1"/>
</dbReference>
<dbReference type="InterPro" id="IPR036282">
    <property type="entry name" value="Glutathione-S-Trfase_C_sf"/>
</dbReference>
<protein>
    <submittedName>
        <fullName evidence="3">Thiol:disulfide oxidoreductase</fullName>
    </submittedName>
</protein>
<dbReference type="PANTHER" id="PTHR44051">
    <property type="entry name" value="GLUTATHIONE S-TRANSFERASE-RELATED"/>
    <property type="match status" value="1"/>
</dbReference>
<sequence>MLSLYYSATPNGQKVRLYLESFNLPYHLIPIRLSKGEQFTPEFSALSPNNKIPVLVDPCDHTRPVTVFESCAILHYLATKTGHGLSPEPTLQQETLQWLFWQASSLGPMAGQAGYFRVFCDQRIDHAMTRYTRELDRLYRVLDKRLAQREWIIGDSYSIADIACYPWIVPHAAHGQDLEALPHLRRWFEAIAARDGTRRAYAGVEDVYGLPEPLTSDERRTLFSGPSNANPES</sequence>